<reference evidence="3 4" key="1">
    <citation type="journal article" date="2008" name="Nature">
        <title>The genome of the model beetle and pest Tribolium castaneum.</title>
        <authorList>
            <consortium name="Tribolium Genome Sequencing Consortium"/>
            <person name="Richards S."/>
            <person name="Gibbs R.A."/>
            <person name="Weinstock G.M."/>
            <person name="Brown S.J."/>
            <person name="Denell R."/>
            <person name="Beeman R.W."/>
            <person name="Gibbs R."/>
            <person name="Beeman R.W."/>
            <person name="Brown S.J."/>
            <person name="Bucher G."/>
            <person name="Friedrich M."/>
            <person name="Grimmelikhuijzen C.J."/>
            <person name="Klingler M."/>
            <person name="Lorenzen M."/>
            <person name="Richards S."/>
            <person name="Roth S."/>
            <person name="Schroder R."/>
            <person name="Tautz D."/>
            <person name="Zdobnov E.M."/>
            <person name="Muzny D."/>
            <person name="Gibbs R.A."/>
            <person name="Weinstock G.M."/>
            <person name="Attaway T."/>
            <person name="Bell S."/>
            <person name="Buhay C.J."/>
            <person name="Chandrabose M.N."/>
            <person name="Chavez D."/>
            <person name="Clerk-Blankenburg K.P."/>
            <person name="Cree A."/>
            <person name="Dao M."/>
            <person name="Davis C."/>
            <person name="Chacko J."/>
            <person name="Dinh H."/>
            <person name="Dugan-Rocha S."/>
            <person name="Fowler G."/>
            <person name="Garner T.T."/>
            <person name="Garnes J."/>
            <person name="Gnirke A."/>
            <person name="Hawes A."/>
            <person name="Hernandez J."/>
            <person name="Hines S."/>
            <person name="Holder M."/>
            <person name="Hume J."/>
            <person name="Jhangiani S.N."/>
            <person name="Joshi V."/>
            <person name="Khan Z.M."/>
            <person name="Jackson L."/>
            <person name="Kovar C."/>
            <person name="Kowis A."/>
            <person name="Lee S."/>
            <person name="Lewis L.R."/>
            <person name="Margolis J."/>
            <person name="Morgan M."/>
            <person name="Nazareth L.V."/>
            <person name="Nguyen N."/>
            <person name="Okwuonu G."/>
            <person name="Parker D."/>
            <person name="Richards S."/>
            <person name="Ruiz S.J."/>
            <person name="Santibanez J."/>
            <person name="Savard J."/>
            <person name="Scherer S.E."/>
            <person name="Schneider B."/>
            <person name="Sodergren E."/>
            <person name="Tautz D."/>
            <person name="Vattahil S."/>
            <person name="Villasana D."/>
            <person name="White C.S."/>
            <person name="Wright R."/>
            <person name="Park Y."/>
            <person name="Beeman R.W."/>
            <person name="Lord J."/>
            <person name="Oppert B."/>
            <person name="Lorenzen M."/>
            <person name="Brown S."/>
            <person name="Wang L."/>
            <person name="Savard J."/>
            <person name="Tautz D."/>
            <person name="Richards S."/>
            <person name="Weinstock G."/>
            <person name="Gibbs R.A."/>
            <person name="Liu Y."/>
            <person name="Worley K."/>
            <person name="Weinstock G."/>
            <person name="Elsik C.G."/>
            <person name="Reese J.T."/>
            <person name="Elhaik E."/>
            <person name="Landan G."/>
            <person name="Graur D."/>
            <person name="Arensburger P."/>
            <person name="Atkinson P."/>
            <person name="Beeman R.W."/>
            <person name="Beidler J."/>
            <person name="Brown S.J."/>
            <person name="Demuth J.P."/>
            <person name="Drury D.W."/>
            <person name="Du Y.Z."/>
            <person name="Fujiwara H."/>
            <person name="Lorenzen M."/>
            <person name="Maselli V."/>
            <person name="Osanai M."/>
            <person name="Park Y."/>
            <person name="Robertson H.M."/>
            <person name="Tu Z."/>
            <person name="Wang J.J."/>
            <person name="Wang S."/>
            <person name="Richards S."/>
            <person name="Song H."/>
            <person name="Zhang L."/>
            <person name="Sodergren E."/>
            <person name="Werner D."/>
            <person name="Stanke M."/>
            <person name="Morgenstern B."/>
            <person name="Solovyev V."/>
            <person name="Kosarev P."/>
            <person name="Brown G."/>
            <person name="Chen H.C."/>
            <person name="Ermolaeva O."/>
            <person name="Hlavina W."/>
            <person name="Kapustin Y."/>
            <person name="Kiryutin B."/>
            <person name="Kitts P."/>
            <person name="Maglott D."/>
            <person name="Pruitt K."/>
            <person name="Sapojnikov V."/>
            <person name="Souvorov A."/>
            <person name="Mackey A.J."/>
            <person name="Waterhouse R.M."/>
            <person name="Wyder S."/>
            <person name="Zdobnov E.M."/>
            <person name="Zdobnov E.M."/>
            <person name="Wyder S."/>
            <person name="Kriventseva E.V."/>
            <person name="Kadowaki T."/>
            <person name="Bork P."/>
            <person name="Aranda M."/>
            <person name="Bao R."/>
            <person name="Beermann A."/>
            <person name="Berns N."/>
            <person name="Bolognesi R."/>
            <person name="Bonneton F."/>
            <person name="Bopp D."/>
            <person name="Brown S.J."/>
            <person name="Bucher G."/>
            <person name="Butts T."/>
            <person name="Chaumot A."/>
            <person name="Denell R.E."/>
            <person name="Ferrier D.E."/>
            <person name="Friedrich M."/>
            <person name="Gordon C.M."/>
            <person name="Jindra M."/>
            <person name="Klingler M."/>
            <person name="Lan Q."/>
            <person name="Lattorff H.M."/>
            <person name="Laudet V."/>
            <person name="von Levetsow C."/>
            <person name="Liu Z."/>
            <person name="Lutz R."/>
            <person name="Lynch J.A."/>
            <person name="da Fonseca R.N."/>
            <person name="Posnien N."/>
            <person name="Reuter R."/>
            <person name="Roth S."/>
            <person name="Savard J."/>
            <person name="Schinko J.B."/>
            <person name="Schmitt C."/>
            <person name="Schoppmeier M."/>
            <person name="Schroder R."/>
            <person name="Shippy T.D."/>
            <person name="Simonnet F."/>
            <person name="Marques-Souza H."/>
            <person name="Tautz D."/>
            <person name="Tomoyasu Y."/>
            <person name="Trauner J."/>
            <person name="Van der Zee M."/>
            <person name="Vervoort M."/>
            <person name="Wittkopp N."/>
            <person name="Wimmer E.A."/>
            <person name="Yang X."/>
            <person name="Jones A.K."/>
            <person name="Sattelle D.B."/>
            <person name="Ebert P.R."/>
            <person name="Nelson D."/>
            <person name="Scott J.G."/>
            <person name="Beeman R.W."/>
            <person name="Muthukrishnan S."/>
            <person name="Kramer K.J."/>
            <person name="Arakane Y."/>
            <person name="Beeman R.W."/>
            <person name="Zhu Q."/>
            <person name="Hogenkamp D."/>
            <person name="Dixit R."/>
            <person name="Oppert B."/>
            <person name="Jiang H."/>
            <person name="Zou Z."/>
            <person name="Marshall J."/>
            <person name="Elpidina E."/>
            <person name="Vinokurov K."/>
            <person name="Oppert C."/>
            <person name="Zou Z."/>
            <person name="Evans J."/>
            <person name="Lu Z."/>
            <person name="Zhao P."/>
            <person name="Sumathipala N."/>
            <person name="Altincicek B."/>
            <person name="Vilcinskas A."/>
            <person name="Williams M."/>
            <person name="Hultmark D."/>
            <person name="Hetru C."/>
            <person name="Jiang H."/>
            <person name="Grimmelikhuijzen C.J."/>
            <person name="Hauser F."/>
            <person name="Cazzamali G."/>
            <person name="Williamson M."/>
            <person name="Park Y."/>
            <person name="Li B."/>
            <person name="Tanaka Y."/>
            <person name="Predel R."/>
            <person name="Neupert S."/>
            <person name="Schachtner J."/>
            <person name="Verleyen P."/>
            <person name="Raible F."/>
            <person name="Bork P."/>
            <person name="Friedrich M."/>
            <person name="Walden K.K."/>
            <person name="Robertson H.M."/>
            <person name="Angeli S."/>
            <person name="Foret S."/>
            <person name="Bucher G."/>
            <person name="Schuetz S."/>
            <person name="Maleszka R."/>
            <person name="Wimmer E.A."/>
            <person name="Beeman R.W."/>
            <person name="Lorenzen M."/>
            <person name="Tomoyasu Y."/>
            <person name="Miller S.C."/>
            <person name="Grossmann D."/>
            <person name="Bucher G."/>
        </authorList>
    </citation>
    <scope>NUCLEOTIDE SEQUENCE [LARGE SCALE GENOMIC DNA]</scope>
    <source>
        <strain evidence="3 4">Georgia GA2</strain>
    </source>
</reference>
<dbReference type="KEGG" id="tca:656113"/>
<gene>
    <name evidence="3" type="primary">AUGUSTUS-3.0.2_09517</name>
    <name evidence="3" type="ORF">TcasGA2_TC009517</name>
</gene>
<reference evidence="3 4" key="2">
    <citation type="journal article" date="2010" name="Nucleic Acids Res.">
        <title>BeetleBase in 2010: revisions to provide comprehensive genomic information for Tribolium castaneum.</title>
        <authorList>
            <person name="Kim H.S."/>
            <person name="Murphy T."/>
            <person name="Xia J."/>
            <person name="Caragea D."/>
            <person name="Park Y."/>
            <person name="Beeman R.W."/>
            <person name="Lorenzen M.D."/>
            <person name="Butcher S."/>
            <person name="Manak J.R."/>
            <person name="Brown S.J."/>
        </authorList>
    </citation>
    <scope>GENOME REANNOTATION</scope>
    <source>
        <strain evidence="3 4">Georgia GA2</strain>
    </source>
</reference>
<proteinExistence type="inferred from homology"/>
<sequence>MLSSIKDKLLNVTKTVPLFSTNSDRGHVQCEVNSNAGSEILSHYQAEWQALHNQSEQNAKKAEEAATEIAKITNKIERDKKSLSVMTHLLAHSNLNLNLVNCTKQIEKLYDSFREVEEELVQLEDLIETVEFENMKKQHRYHLQQYKVRKEESLKAFEASLKEKHEKAVAEFDLKKKKELEERQQVFHEAFKSDLEIYKNSGTIPKLDLPKKQPSALLEEIQVDFDESELDQFLSK</sequence>
<dbReference type="FunCoup" id="D6WRY9">
    <property type="interactions" value="21"/>
</dbReference>
<dbReference type="Proteomes" id="UP000007266">
    <property type="component" value="Linkage group 7"/>
</dbReference>
<dbReference type="InterPro" id="IPR007531">
    <property type="entry name" value="Dysbindin"/>
</dbReference>
<feature type="coiled-coil region" evidence="2">
    <location>
        <begin position="45"/>
        <end position="133"/>
    </location>
</feature>
<keyword evidence="4" id="KW-1185">Reference proteome</keyword>
<evidence type="ECO:0000256" key="1">
    <source>
        <dbReference type="ARBA" id="ARBA00008686"/>
    </source>
</evidence>
<dbReference type="OrthoDB" id="2445127at2759"/>
<organism evidence="3 4">
    <name type="scientific">Tribolium castaneum</name>
    <name type="common">Red flour beetle</name>
    <dbReference type="NCBI Taxonomy" id="7070"/>
    <lineage>
        <taxon>Eukaryota</taxon>
        <taxon>Metazoa</taxon>
        <taxon>Ecdysozoa</taxon>
        <taxon>Arthropoda</taxon>
        <taxon>Hexapoda</taxon>
        <taxon>Insecta</taxon>
        <taxon>Pterygota</taxon>
        <taxon>Neoptera</taxon>
        <taxon>Endopterygota</taxon>
        <taxon>Coleoptera</taxon>
        <taxon>Polyphaga</taxon>
        <taxon>Cucujiformia</taxon>
        <taxon>Tenebrionidae</taxon>
        <taxon>Tenebrionidae incertae sedis</taxon>
        <taxon>Tribolium</taxon>
    </lineage>
</organism>
<dbReference type="PANTHER" id="PTHR16294">
    <property type="entry name" value="DYSTROBREVIN BINDING PROTEIN 1 DYSBINDIN"/>
    <property type="match status" value="1"/>
</dbReference>
<dbReference type="eggNOG" id="ENOG502QRS9">
    <property type="taxonomic scope" value="Eukaryota"/>
</dbReference>
<protein>
    <submittedName>
        <fullName evidence="3">Dysbindin-like Protein</fullName>
    </submittedName>
</protein>
<dbReference type="AlphaFoldDB" id="D6WRY9"/>
<evidence type="ECO:0000313" key="4">
    <source>
        <dbReference type="Proteomes" id="UP000007266"/>
    </source>
</evidence>
<dbReference type="InParanoid" id="D6WRY9"/>
<accession>D6WRY9</accession>
<evidence type="ECO:0000256" key="2">
    <source>
        <dbReference type="SAM" id="Coils"/>
    </source>
</evidence>
<dbReference type="OMA" id="KSWFLLH"/>
<dbReference type="HOGENOM" id="CLU_092669_0_0_1"/>
<name>D6WRY9_TRICA</name>
<evidence type="ECO:0000313" key="3">
    <source>
        <dbReference type="EMBL" id="EFA06602.1"/>
    </source>
</evidence>
<comment type="similarity">
    <text evidence="1">Belongs to the dysbindin family.</text>
</comment>
<dbReference type="PANTHER" id="PTHR16294:SF6">
    <property type="entry name" value="DYNAMIN N-TERMINAL DOMAIN-CONTAINING PROTEIN"/>
    <property type="match status" value="1"/>
</dbReference>
<keyword evidence="2" id="KW-0175">Coiled coil</keyword>
<dbReference type="EMBL" id="KQ971351">
    <property type="protein sequence ID" value="EFA06602.1"/>
    <property type="molecule type" value="Genomic_DNA"/>
</dbReference>
<dbReference type="GO" id="GO:0005737">
    <property type="term" value="C:cytoplasm"/>
    <property type="evidence" value="ECO:0007669"/>
    <property type="project" value="InterPro"/>
</dbReference>
<dbReference type="PhylomeDB" id="D6WRY9"/>
<dbReference type="STRING" id="7070.D6WRY9"/>